<reference evidence="3" key="1">
    <citation type="journal article" date="2019" name="Int. J. Syst. Evol. Microbiol.">
        <title>The Global Catalogue of Microorganisms (GCM) 10K type strain sequencing project: providing services to taxonomists for standard genome sequencing and annotation.</title>
        <authorList>
            <consortium name="The Broad Institute Genomics Platform"/>
            <consortium name="The Broad Institute Genome Sequencing Center for Infectious Disease"/>
            <person name="Wu L."/>
            <person name="Ma J."/>
        </authorList>
    </citation>
    <scope>NUCLEOTIDE SEQUENCE [LARGE SCALE GENOMIC DNA]</scope>
    <source>
        <strain evidence="3">JCM 11813</strain>
    </source>
</reference>
<feature type="transmembrane region" description="Helical" evidence="1">
    <location>
        <begin position="266"/>
        <end position="290"/>
    </location>
</feature>
<feature type="transmembrane region" description="Helical" evidence="1">
    <location>
        <begin position="12"/>
        <end position="39"/>
    </location>
</feature>
<feature type="transmembrane region" description="Helical" evidence="1">
    <location>
        <begin position="88"/>
        <end position="109"/>
    </location>
</feature>
<dbReference type="PANTHER" id="PTHR38457:SF1">
    <property type="entry name" value="REGULATOR ABRB-RELATED"/>
    <property type="match status" value="1"/>
</dbReference>
<feature type="transmembrane region" description="Helical" evidence="1">
    <location>
        <begin position="148"/>
        <end position="169"/>
    </location>
</feature>
<dbReference type="RefSeq" id="WP_343908158.1">
    <property type="nucleotide sequence ID" value="NZ_BAAAJE010000014.1"/>
</dbReference>
<protein>
    <submittedName>
        <fullName evidence="2">AbrB family transcriptional regulator</fullName>
    </submittedName>
</protein>
<comment type="caution">
    <text evidence="2">The sequence shown here is derived from an EMBL/GenBank/DDBJ whole genome shotgun (WGS) entry which is preliminary data.</text>
</comment>
<evidence type="ECO:0000313" key="3">
    <source>
        <dbReference type="Proteomes" id="UP001499979"/>
    </source>
</evidence>
<dbReference type="Pfam" id="PF05145">
    <property type="entry name" value="AbrB"/>
    <property type="match status" value="1"/>
</dbReference>
<accession>A0ABP4EYL7</accession>
<proteinExistence type="predicted"/>
<dbReference type="InterPro" id="IPR007820">
    <property type="entry name" value="AbrB_fam"/>
</dbReference>
<feature type="transmembrane region" description="Helical" evidence="1">
    <location>
        <begin position="115"/>
        <end position="136"/>
    </location>
</feature>
<feature type="transmembrane region" description="Helical" evidence="1">
    <location>
        <begin position="213"/>
        <end position="231"/>
    </location>
</feature>
<gene>
    <name evidence="2" type="ORF">GCM10009606_27630</name>
</gene>
<feature type="transmembrane region" description="Helical" evidence="1">
    <location>
        <begin position="59"/>
        <end position="81"/>
    </location>
</feature>
<dbReference type="PIRSF" id="PIRSF038991">
    <property type="entry name" value="Protein_AbrB"/>
    <property type="match status" value="1"/>
</dbReference>
<dbReference type="NCBIfam" id="TIGR03082">
    <property type="entry name" value="Gneg_AbrB_dup"/>
    <property type="match status" value="2"/>
</dbReference>
<dbReference type="Proteomes" id="UP001499979">
    <property type="component" value="Unassembled WGS sequence"/>
</dbReference>
<keyword evidence="1" id="KW-1133">Transmembrane helix</keyword>
<sequence>MSERDRTPAQAVLLVVGVTVLVSVVLAVLHVPSAVLFGSLVGGMAHALTSPTPLALPAWSFRIGQALIGITIGALVSVSALADMGPALLPILAVTAATVLLSVAAGQLLALRRDVSPVTGAFAMIAGGASGVVAIARDLGADDRVVTVVQYLRVFVVLVSMPLVTAVVFHPDHGLGTFTADGEGLLPDLAYTAAALALGLVVARLVPISTATLLGPLVVAAALTASGWLGTPMVPVGLQWLAYALIGVQVGLRFTRASLASIARMLPTVLLIIVAMVAATALLGALLAWLTPVDGLTAYLATTPGGLFAVLATAADSGSDVTYVMAVQLFRLLVILAFTPVLARTLRAHRG</sequence>
<name>A0ABP4EYL7_9ACTN</name>
<dbReference type="PANTHER" id="PTHR38457">
    <property type="entry name" value="REGULATOR ABRB-RELATED"/>
    <property type="match status" value="1"/>
</dbReference>
<dbReference type="InterPro" id="IPR017516">
    <property type="entry name" value="AbrB_dup"/>
</dbReference>
<keyword evidence="3" id="KW-1185">Reference proteome</keyword>
<keyword evidence="1" id="KW-0812">Transmembrane</keyword>
<evidence type="ECO:0000256" key="1">
    <source>
        <dbReference type="SAM" id="Phobius"/>
    </source>
</evidence>
<feature type="transmembrane region" description="Helical" evidence="1">
    <location>
        <begin position="321"/>
        <end position="343"/>
    </location>
</feature>
<keyword evidence="1" id="KW-0472">Membrane</keyword>
<feature type="transmembrane region" description="Helical" evidence="1">
    <location>
        <begin position="237"/>
        <end position="254"/>
    </location>
</feature>
<organism evidence="2 3">
    <name type="scientific">Nocardioides aquiterrae</name>
    <dbReference type="NCBI Taxonomy" id="203799"/>
    <lineage>
        <taxon>Bacteria</taxon>
        <taxon>Bacillati</taxon>
        <taxon>Actinomycetota</taxon>
        <taxon>Actinomycetes</taxon>
        <taxon>Propionibacteriales</taxon>
        <taxon>Nocardioidaceae</taxon>
        <taxon>Nocardioides</taxon>
    </lineage>
</organism>
<feature type="transmembrane region" description="Helical" evidence="1">
    <location>
        <begin position="189"/>
        <end position="206"/>
    </location>
</feature>
<dbReference type="EMBL" id="BAAAJE010000014">
    <property type="protein sequence ID" value="GAA1147243.1"/>
    <property type="molecule type" value="Genomic_DNA"/>
</dbReference>
<evidence type="ECO:0000313" key="2">
    <source>
        <dbReference type="EMBL" id="GAA1147243.1"/>
    </source>
</evidence>